<keyword evidence="3" id="KW-0430">Lectin</keyword>
<dbReference type="SMART" id="SM00034">
    <property type="entry name" value="CLECT"/>
    <property type="match status" value="1"/>
</dbReference>
<accession>A0A1D2M8J5</accession>
<feature type="chain" id="PRO_5008903621" evidence="1">
    <location>
        <begin position="22"/>
        <end position="163"/>
    </location>
</feature>
<organism evidence="3 4">
    <name type="scientific">Orchesella cincta</name>
    <name type="common">Springtail</name>
    <name type="synonym">Podura cincta</name>
    <dbReference type="NCBI Taxonomy" id="48709"/>
    <lineage>
        <taxon>Eukaryota</taxon>
        <taxon>Metazoa</taxon>
        <taxon>Ecdysozoa</taxon>
        <taxon>Arthropoda</taxon>
        <taxon>Hexapoda</taxon>
        <taxon>Collembola</taxon>
        <taxon>Entomobryomorpha</taxon>
        <taxon>Entomobryoidea</taxon>
        <taxon>Orchesellidae</taxon>
        <taxon>Orchesellinae</taxon>
        <taxon>Orchesella</taxon>
    </lineage>
</organism>
<dbReference type="GO" id="GO:0030246">
    <property type="term" value="F:carbohydrate binding"/>
    <property type="evidence" value="ECO:0007669"/>
    <property type="project" value="UniProtKB-KW"/>
</dbReference>
<dbReference type="EMBL" id="LJIJ01002736">
    <property type="protein sequence ID" value="ODM89303.1"/>
    <property type="molecule type" value="Genomic_DNA"/>
</dbReference>
<dbReference type="Gene3D" id="3.10.100.10">
    <property type="entry name" value="Mannose-Binding Protein A, subunit A"/>
    <property type="match status" value="1"/>
</dbReference>
<keyword evidence="1" id="KW-0732">Signal</keyword>
<dbReference type="InterPro" id="IPR016187">
    <property type="entry name" value="CTDL_fold"/>
</dbReference>
<feature type="signal peptide" evidence="1">
    <location>
        <begin position="1"/>
        <end position="21"/>
    </location>
</feature>
<reference evidence="3 4" key="1">
    <citation type="journal article" date="2016" name="Genome Biol. Evol.">
        <title>Gene Family Evolution Reflects Adaptation to Soil Environmental Stressors in the Genome of the Collembolan Orchesella cincta.</title>
        <authorList>
            <person name="Faddeeva-Vakhrusheva A."/>
            <person name="Derks M.F."/>
            <person name="Anvar S.Y."/>
            <person name="Agamennone V."/>
            <person name="Suring W."/>
            <person name="Smit S."/>
            <person name="van Straalen N.M."/>
            <person name="Roelofs D."/>
        </authorList>
    </citation>
    <scope>NUCLEOTIDE SEQUENCE [LARGE SCALE GENOMIC DNA]</scope>
    <source>
        <tissue evidence="3">Mixed pool</tissue>
    </source>
</reference>
<evidence type="ECO:0000256" key="1">
    <source>
        <dbReference type="SAM" id="SignalP"/>
    </source>
</evidence>
<feature type="domain" description="C-type lectin" evidence="2">
    <location>
        <begin position="43"/>
        <end position="162"/>
    </location>
</feature>
<dbReference type="InterPro" id="IPR001304">
    <property type="entry name" value="C-type_lectin-like"/>
</dbReference>
<evidence type="ECO:0000313" key="4">
    <source>
        <dbReference type="Proteomes" id="UP000094527"/>
    </source>
</evidence>
<name>A0A1D2M8J5_ORCCI</name>
<sequence length="163" mass="18149">MKFIGLFATALFFAGFQWSESASISTVNVEQGGSPRLINLGTVDCKSYFADDAVIRNWTEAKAFCKTLGMKLATITTSTQIAFLKNVYNGTTFAGSHWIDARDSFEERQFTWDETKTPVTSLSSFTFRNTGMPFQTCLAYISAGTPDIYVYPCETQIQTLCET</sequence>
<evidence type="ECO:0000313" key="3">
    <source>
        <dbReference type="EMBL" id="ODM89303.1"/>
    </source>
</evidence>
<evidence type="ECO:0000259" key="2">
    <source>
        <dbReference type="PROSITE" id="PS50041"/>
    </source>
</evidence>
<keyword evidence="4" id="KW-1185">Reference proteome</keyword>
<protein>
    <submittedName>
        <fullName evidence="3">C-type lectin domain family 4 member F</fullName>
    </submittedName>
</protein>
<dbReference type="CDD" id="cd00037">
    <property type="entry name" value="CLECT"/>
    <property type="match status" value="1"/>
</dbReference>
<gene>
    <name evidence="3" type="ORF">Ocin01_17380</name>
</gene>
<dbReference type="Proteomes" id="UP000094527">
    <property type="component" value="Unassembled WGS sequence"/>
</dbReference>
<dbReference type="AlphaFoldDB" id="A0A1D2M8J5"/>
<dbReference type="Pfam" id="PF00059">
    <property type="entry name" value="Lectin_C"/>
    <property type="match status" value="1"/>
</dbReference>
<dbReference type="InterPro" id="IPR016186">
    <property type="entry name" value="C-type_lectin-like/link_sf"/>
</dbReference>
<comment type="caution">
    <text evidence="3">The sequence shown here is derived from an EMBL/GenBank/DDBJ whole genome shotgun (WGS) entry which is preliminary data.</text>
</comment>
<dbReference type="SUPFAM" id="SSF56436">
    <property type="entry name" value="C-type lectin-like"/>
    <property type="match status" value="1"/>
</dbReference>
<proteinExistence type="predicted"/>
<dbReference type="PROSITE" id="PS50041">
    <property type="entry name" value="C_TYPE_LECTIN_2"/>
    <property type="match status" value="1"/>
</dbReference>